<dbReference type="Pfam" id="PF00520">
    <property type="entry name" value="Ion_trans"/>
    <property type="match status" value="3"/>
</dbReference>
<reference evidence="19" key="1">
    <citation type="submission" date="2022-11" db="EMBL/GenBank/DDBJ databases">
        <title>Chromosome-level genome of Pogonophryne albipinna.</title>
        <authorList>
            <person name="Jo E."/>
        </authorList>
    </citation>
    <scope>NUCLEOTIDE SEQUENCE</scope>
    <source>
        <strain evidence="19">SGF0006</strain>
        <tissue evidence="19">Muscle</tissue>
    </source>
</reference>
<dbReference type="InterPro" id="IPR005821">
    <property type="entry name" value="Ion_trans_dom"/>
</dbReference>
<dbReference type="InterPro" id="IPR043203">
    <property type="entry name" value="VGCC_Ca_Na"/>
</dbReference>
<keyword evidence="3" id="KW-0894">Sodium channel</keyword>
<dbReference type="InterPro" id="IPR010526">
    <property type="entry name" value="Na_trans_assoc_dom"/>
</dbReference>
<feature type="transmembrane region" description="Helical" evidence="16">
    <location>
        <begin position="578"/>
        <end position="604"/>
    </location>
</feature>
<evidence type="ECO:0000256" key="1">
    <source>
        <dbReference type="ARBA" id="ARBA00004651"/>
    </source>
</evidence>
<keyword evidence="12" id="KW-1015">Disulfide bond</keyword>
<keyword evidence="11 16" id="KW-0472">Membrane</keyword>
<dbReference type="GO" id="GO:0019228">
    <property type="term" value="P:neuronal action potential"/>
    <property type="evidence" value="ECO:0007669"/>
    <property type="project" value="TreeGrafter"/>
</dbReference>
<feature type="domain" description="Ion transport" evidence="17">
    <location>
        <begin position="781"/>
        <end position="905"/>
    </location>
</feature>
<dbReference type="Gene3D" id="1.10.238.10">
    <property type="entry name" value="EF-hand"/>
    <property type="match status" value="1"/>
</dbReference>
<sequence length="1306" mass="148891">MVFFVVVIFLGSFYLINLILAVVAMAYAEQNEATRAENQKKEDEYQQILDLLRTREEEQAACRAALSEKQDSENNSSEIKSHEEEHNAMEDFAEDQRPCPPCWYVFSDVFLKWNCCSCWRWLKLWLYTIVMDPFVDLGITICIVLNTVFMAMEHYPMTEEFEELLSIGNLVFTGIFTAEMVLKLLAMDPYYYFQVGWNIFDSIIVTMSLVELGLANVQGLSVLRSFRLMRVFKLAKSWPTLNMLIKIIGNSVGALGNLTLVLAIIVFIFAVVGMQLFGKNYKECVCRIDKDCVLPRWHMTDFFHAFLIIFRVLCGEWIETMWDCMEVSDQTMCLIVFMMVMVIGNLVTWALEQIFTLMGKKNHVSPDLSVRDEEEDQQTKDSFNLTFINSEPLGCNRGNLTSNYHSLPLLRVPIAEADTVQRLPDVQEEEEEEEHDENTPEDCFTDKCYGRCPFLDIDTSAGRGRVWADVRRTCFFIVEHNYFETFIIFMILMSSGALAFEDIYLEQRQVIKTVLEYADLVFTYVFVVEMLLKWVAYGFKTYFTNAWCWLDFLIVDSLRTLRALRPLRALSRFEGMRVVVNALVGAIPSIFNVLLVCLIFWLIFSIMGVNLFAGKFYYCFNETSEEIFLPEDINNRSECLSLMAAGSQVRWRNVKVNYDNVGMGYLSLLQVATFKGWMDIMYAAVDSRDVESQPKYEENLYMYIYFVIFIIFGSFFTLNLFIGVIIDNFNQQKSKIHLFMTEEQKKYYNAMKKLGSKKPQKPVPRPENKFQALVFDLVTTQFFDIFIMVLICLNMVTMMVETDEQSEEKETILYWVNLTFIIVFTGECSLKMVALRHHYFSVGWNIFDFVVVILSIVGLLLADIIEKYFVSPTLFRVIRLARIGRVLRLIRGAKGIRTLLFALMMKEGMIDDMFNFETFGNSMICLFMITTSAGWDGLLIPIMNTPPDCDPDVEHPGSPVRGDCGSPGNFNVATEESSDPLCEDDFEMFYETWEKFDPDASHKLSEFCDTLKDPLRIPRPNTFRLISMDLPLVPGDKIHCLDILLALTAQLPWCSPGVLLVFSPGVLLVFPWCSPGVLLVFSWCSPGVLLVFSPGVLLVFPWCSPGVLLVFPWCSPGVPLVFSPGVPLVFPWCSLLVFSWCSPGVLLVFYPGVPLVFSWCSPGVLLVFSPGVPLVFSWCSPGVPLVFSWCSPGVLPVFPWCSPGVPLVFSWCSPLVFSWCSPGALLVFSPGVLLVFPWCSPGVPLVFSWCSPGVLLVFSPGVLLVFPWCSPGVLPWCSPGVPLVFSWCSPPVFSWCSPGVLLVFPW</sequence>
<evidence type="ECO:0000256" key="9">
    <source>
        <dbReference type="ARBA" id="ARBA00023053"/>
    </source>
</evidence>
<feature type="transmembrane region" description="Helical" evidence="16">
    <location>
        <begin position="702"/>
        <end position="726"/>
    </location>
</feature>
<feature type="domain" description="Sodium ion transport-associated" evidence="18">
    <location>
        <begin position="424"/>
        <end position="475"/>
    </location>
</feature>
<feature type="transmembrane region" description="Helical" evidence="16">
    <location>
        <begin position="1156"/>
        <end position="1178"/>
    </location>
</feature>
<keyword evidence="2" id="KW-0813">Transport</keyword>
<evidence type="ECO:0000256" key="10">
    <source>
        <dbReference type="ARBA" id="ARBA00023065"/>
    </source>
</evidence>
<feature type="transmembrane region" description="Helical" evidence="16">
    <location>
        <begin position="331"/>
        <end position="351"/>
    </location>
</feature>
<feature type="transmembrane region" description="Helical" evidence="16">
    <location>
        <begin position="202"/>
        <end position="223"/>
    </location>
</feature>
<evidence type="ECO:0000256" key="3">
    <source>
        <dbReference type="ARBA" id="ARBA00022461"/>
    </source>
</evidence>
<evidence type="ECO:0000256" key="13">
    <source>
        <dbReference type="ARBA" id="ARBA00023201"/>
    </source>
</evidence>
<feature type="transmembrane region" description="Helical" evidence="16">
    <location>
        <begin position="1129"/>
        <end position="1149"/>
    </location>
</feature>
<dbReference type="Gene3D" id="1.20.120.350">
    <property type="entry name" value="Voltage-gated potassium channels. Chain C"/>
    <property type="match status" value="3"/>
</dbReference>
<name>A0AAD6A9P0_9TELE</name>
<feature type="domain" description="Ion transport" evidence="17">
    <location>
        <begin position="480"/>
        <end position="735"/>
    </location>
</feature>
<proteinExistence type="predicted"/>
<keyword evidence="5 16" id="KW-0812">Transmembrane</keyword>
<feature type="transmembrane region" description="Helical" evidence="16">
    <location>
        <begin position="773"/>
        <end position="800"/>
    </location>
</feature>
<dbReference type="FunFam" id="1.20.120.350:FF:000004">
    <property type="entry name" value="Sodium channel protein"/>
    <property type="match status" value="1"/>
</dbReference>
<evidence type="ECO:0000313" key="19">
    <source>
        <dbReference type="EMBL" id="KAJ4920826.1"/>
    </source>
</evidence>
<evidence type="ECO:0000256" key="6">
    <source>
        <dbReference type="ARBA" id="ARBA00022737"/>
    </source>
</evidence>
<dbReference type="SUPFAM" id="SSF81324">
    <property type="entry name" value="Voltage-gated potassium channels"/>
    <property type="match status" value="3"/>
</dbReference>
<keyword evidence="20" id="KW-1185">Reference proteome</keyword>
<evidence type="ECO:0000256" key="5">
    <source>
        <dbReference type="ARBA" id="ARBA00022692"/>
    </source>
</evidence>
<dbReference type="PANTHER" id="PTHR10037">
    <property type="entry name" value="VOLTAGE-GATED CATION CHANNEL CALCIUM AND SODIUM"/>
    <property type="match status" value="1"/>
</dbReference>
<feature type="transmembrane region" description="Helical" evidence="16">
    <location>
        <begin position="486"/>
        <end position="505"/>
    </location>
</feature>
<protein>
    <submittedName>
        <fullName evidence="19">Uncharacterized protein</fullName>
    </submittedName>
</protein>
<accession>A0AAD6A9P0</accession>
<evidence type="ECO:0000256" key="14">
    <source>
        <dbReference type="ARBA" id="ARBA00023303"/>
    </source>
</evidence>
<evidence type="ECO:0000256" key="8">
    <source>
        <dbReference type="ARBA" id="ARBA00022989"/>
    </source>
</evidence>
<dbReference type="CDD" id="cd13433">
    <property type="entry name" value="Na_channel_gate"/>
    <property type="match status" value="1"/>
</dbReference>
<comment type="subcellular location">
    <subcellularLocation>
        <location evidence="1">Cell membrane</location>
        <topology evidence="1">Multi-pass membrane protein</topology>
    </subcellularLocation>
</comment>
<dbReference type="FunFam" id="1.10.287.70:FF:000049">
    <property type="entry name" value="Voltage-dependent sodium channel 2"/>
    <property type="match status" value="1"/>
</dbReference>
<dbReference type="Gene3D" id="1.10.287.70">
    <property type="match status" value="3"/>
</dbReference>
<evidence type="ECO:0000256" key="4">
    <source>
        <dbReference type="ARBA" id="ARBA00022475"/>
    </source>
</evidence>
<evidence type="ECO:0000259" key="17">
    <source>
        <dbReference type="Pfam" id="PF00520"/>
    </source>
</evidence>
<dbReference type="EMBL" id="JAPTMU010000164">
    <property type="protein sequence ID" value="KAJ4920826.1"/>
    <property type="molecule type" value="Genomic_DNA"/>
</dbReference>
<dbReference type="Pfam" id="PF06512">
    <property type="entry name" value="Na_trans_assoc"/>
    <property type="match status" value="1"/>
</dbReference>
<evidence type="ECO:0000256" key="16">
    <source>
        <dbReference type="SAM" id="Phobius"/>
    </source>
</evidence>
<dbReference type="GO" id="GO:0001518">
    <property type="term" value="C:voltage-gated sodium channel complex"/>
    <property type="evidence" value="ECO:0007669"/>
    <property type="project" value="InterPro"/>
</dbReference>
<evidence type="ECO:0000256" key="11">
    <source>
        <dbReference type="ARBA" id="ARBA00023136"/>
    </source>
</evidence>
<dbReference type="GO" id="GO:0005248">
    <property type="term" value="F:voltage-gated sodium channel activity"/>
    <property type="evidence" value="ECO:0007669"/>
    <property type="project" value="InterPro"/>
</dbReference>
<dbReference type="FunFam" id="1.20.120.350:FF:000002">
    <property type="entry name" value="Sodium channel protein"/>
    <property type="match status" value="1"/>
</dbReference>
<feature type="transmembrane region" description="Helical" evidence="16">
    <location>
        <begin position="164"/>
        <end position="182"/>
    </location>
</feature>
<evidence type="ECO:0000313" key="20">
    <source>
        <dbReference type="Proteomes" id="UP001219934"/>
    </source>
</evidence>
<feature type="transmembrane region" description="Helical" evidence="16">
    <location>
        <begin position="1280"/>
        <end position="1304"/>
    </location>
</feature>
<gene>
    <name evidence="19" type="ORF">JOQ06_003397</name>
</gene>
<dbReference type="PANTHER" id="PTHR10037:SF223">
    <property type="entry name" value="SODIUM CHANNEL PROTEIN TYPE 4 SUBUNIT ALPHA"/>
    <property type="match status" value="1"/>
</dbReference>
<keyword evidence="13" id="KW-0739">Sodium transport</keyword>
<feature type="domain" description="Ion transport" evidence="17">
    <location>
        <begin position="133"/>
        <end position="351"/>
    </location>
</feature>
<evidence type="ECO:0000256" key="15">
    <source>
        <dbReference type="SAM" id="MobiDB-lite"/>
    </source>
</evidence>
<feature type="transmembrane region" description="Helical" evidence="16">
    <location>
        <begin position="124"/>
        <end position="152"/>
    </location>
</feature>
<evidence type="ECO:0000256" key="12">
    <source>
        <dbReference type="ARBA" id="ARBA00023157"/>
    </source>
</evidence>
<feature type="transmembrane region" description="Helical" evidence="16">
    <location>
        <begin position="1216"/>
        <end position="1239"/>
    </location>
</feature>
<dbReference type="InterPro" id="IPR027359">
    <property type="entry name" value="Volt_channel_dom_sf"/>
</dbReference>
<feature type="transmembrane region" description="Helical" evidence="16">
    <location>
        <begin position="812"/>
        <end position="830"/>
    </location>
</feature>
<feature type="transmembrane region" description="Helical" evidence="16">
    <location>
        <begin position="517"/>
        <end position="536"/>
    </location>
</feature>
<feature type="transmembrane region" description="Helical" evidence="16">
    <location>
        <begin position="1246"/>
        <end position="1268"/>
    </location>
</feature>
<keyword evidence="14" id="KW-0407">Ion channel</keyword>
<evidence type="ECO:0000259" key="18">
    <source>
        <dbReference type="Pfam" id="PF06512"/>
    </source>
</evidence>
<comment type="caution">
    <text evidence="19">The sequence shown here is derived from an EMBL/GenBank/DDBJ whole genome shotgun (WGS) entry which is preliminary data.</text>
</comment>
<keyword evidence="7" id="KW-0851">Voltage-gated channel</keyword>
<feature type="transmembrane region" description="Helical" evidence="16">
    <location>
        <begin position="1058"/>
        <end position="1081"/>
    </location>
</feature>
<feature type="transmembrane region" description="Helical" evidence="16">
    <location>
        <begin position="1088"/>
        <end position="1109"/>
    </location>
</feature>
<feature type="transmembrane region" description="Helical" evidence="16">
    <location>
        <begin position="244"/>
        <end position="272"/>
    </location>
</feature>
<keyword evidence="9" id="KW-0915">Sodium</keyword>
<dbReference type="InterPro" id="IPR044564">
    <property type="entry name" value="Na_chnl_inactivation_gate"/>
</dbReference>
<evidence type="ECO:0000256" key="7">
    <source>
        <dbReference type="ARBA" id="ARBA00022882"/>
    </source>
</evidence>
<feature type="transmembrane region" description="Helical" evidence="16">
    <location>
        <begin position="842"/>
        <end position="862"/>
    </location>
</feature>
<organism evidence="19 20">
    <name type="scientific">Pogonophryne albipinna</name>
    <dbReference type="NCBI Taxonomy" id="1090488"/>
    <lineage>
        <taxon>Eukaryota</taxon>
        <taxon>Metazoa</taxon>
        <taxon>Chordata</taxon>
        <taxon>Craniata</taxon>
        <taxon>Vertebrata</taxon>
        <taxon>Euteleostomi</taxon>
        <taxon>Actinopterygii</taxon>
        <taxon>Neopterygii</taxon>
        <taxon>Teleostei</taxon>
        <taxon>Neoteleostei</taxon>
        <taxon>Acanthomorphata</taxon>
        <taxon>Eupercaria</taxon>
        <taxon>Perciformes</taxon>
        <taxon>Notothenioidei</taxon>
        <taxon>Pogonophryne</taxon>
    </lineage>
</organism>
<keyword evidence="6" id="KW-0677">Repeat</keyword>
<feature type="region of interest" description="Disordered" evidence="15">
    <location>
        <begin position="64"/>
        <end position="87"/>
    </location>
</feature>
<dbReference type="Proteomes" id="UP001219934">
    <property type="component" value="Unassembled WGS sequence"/>
</dbReference>
<keyword evidence="8 16" id="KW-1133">Transmembrane helix</keyword>
<keyword evidence="10" id="KW-0406">Ion transport</keyword>
<dbReference type="GO" id="GO:0086010">
    <property type="term" value="P:membrane depolarization during action potential"/>
    <property type="evidence" value="ECO:0007669"/>
    <property type="project" value="TreeGrafter"/>
</dbReference>
<evidence type="ECO:0000256" key="2">
    <source>
        <dbReference type="ARBA" id="ARBA00022448"/>
    </source>
</evidence>
<keyword evidence="4" id="KW-1003">Cell membrane</keyword>